<gene>
    <name evidence="2" type="ORF">C5Y83_18940</name>
</gene>
<dbReference type="EMBL" id="PUHY01000012">
    <property type="protein sequence ID" value="PQO32305.1"/>
    <property type="molecule type" value="Genomic_DNA"/>
</dbReference>
<dbReference type="SMART" id="SM00331">
    <property type="entry name" value="PP2C_SIG"/>
    <property type="match status" value="1"/>
</dbReference>
<evidence type="ECO:0000259" key="1">
    <source>
        <dbReference type="SMART" id="SM00331"/>
    </source>
</evidence>
<proteinExistence type="predicted"/>
<accession>A0A2S8FJE0</accession>
<evidence type="ECO:0000313" key="3">
    <source>
        <dbReference type="Proteomes" id="UP000238322"/>
    </source>
</evidence>
<sequence>MEVMTLPKLETGQYVRNAMGHFVGGDVAIVEHEPEFVFLALIDVLGHGPQAHHTAVEIEAFIRSWSDKQDLLGLLKALHRQHIHGRGAVIGLCTIEPQCGEIRYVGIGNATCRMIGENSRHLLTREGVVGQSIRTPSVEVTNLVSGDLLLLHSDGVSSHFDLDDCPQLRIDSMPTSARRIVMQFGRPHDDASCIAVRYA</sequence>
<dbReference type="PANTHER" id="PTHR35801:SF1">
    <property type="entry name" value="PHOSPHOSERINE PHOSPHATASE RSBX"/>
    <property type="match status" value="1"/>
</dbReference>
<dbReference type="InterPro" id="IPR001932">
    <property type="entry name" value="PPM-type_phosphatase-like_dom"/>
</dbReference>
<comment type="caution">
    <text evidence="2">The sequence shown here is derived from an EMBL/GenBank/DDBJ whole genome shotgun (WGS) entry which is preliminary data.</text>
</comment>
<dbReference type="InterPro" id="IPR039248">
    <property type="entry name" value="Ptase_RsbX"/>
</dbReference>
<dbReference type="PANTHER" id="PTHR35801">
    <property type="entry name" value="PHOSPHOSERINE PHOSPHATASE RSBX"/>
    <property type="match status" value="1"/>
</dbReference>
<evidence type="ECO:0000313" key="2">
    <source>
        <dbReference type="EMBL" id="PQO32305.1"/>
    </source>
</evidence>
<dbReference type="SUPFAM" id="SSF81606">
    <property type="entry name" value="PP2C-like"/>
    <property type="match status" value="1"/>
</dbReference>
<protein>
    <submittedName>
        <fullName evidence="2">Stage II sporulation protein E (SpoIIE)</fullName>
    </submittedName>
</protein>
<dbReference type="Proteomes" id="UP000238322">
    <property type="component" value="Unassembled WGS sequence"/>
</dbReference>
<organism evidence="2 3">
    <name type="scientific">Blastopirellula marina</name>
    <dbReference type="NCBI Taxonomy" id="124"/>
    <lineage>
        <taxon>Bacteria</taxon>
        <taxon>Pseudomonadati</taxon>
        <taxon>Planctomycetota</taxon>
        <taxon>Planctomycetia</taxon>
        <taxon>Pirellulales</taxon>
        <taxon>Pirellulaceae</taxon>
        <taxon>Blastopirellula</taxon>
    </lineage>
</organism>
<dbReference type="AlphaFoldDB" id="A0A2S8FJE0"/>
<dbReference type="Pfam" id="PF07228">
    <property type="entry name" value="SpoIIE"/>
    <property type="match status" value="1"/>
</dbReference>
<name>A0A2S8FJE0_9BACT</name>
<dbReference type="Gene3D" id="3.60.40.10">
    <property type="entry name" value="PPM-type phosphatase domain"/>
    <property type="match status" value="1"/>
</dbReference>
<dbReference type="InterPro" id="IPR036457">
    <property type="entry name" value="PPM-type-like_dom_sf"/>
</dbReference>
<feature type="domain" description="PPM-type phosphatase" evidence="1">
    <location>
        <begin position="8"/>
        <end position="198"/>
    </location>
</feature>
<reference evidence="2 3" key="1">
    <citation type="submission" date="2018-02" db="EMBL/GenBank/DDBJ databases">
        <title>Comparative genomes isolates from brazilian mangrove.</title>
        <authorList>
            <person name="Araujo J.E."/>
            <person name="Taketani R.G."/>
            <person name="Silva M.C.P."/>
            <person name="Loureco M.V."/>
            <person name="Andreote F.D."/>
        </authorList>
    </citation>
    <scope>NUCLEOTIDE SEQUENCE [LARGE SCALE GENOMIC DNA]</scope>
    <source>
        <strain evidence="2 3">Hex-1 MGV</strain>
    </source>
</reference>